<evidence type="ECO:0000313" key="2">
    <source>
        <dbReference type="Proteomes" id="UP001476798"/>
    </source>
</evidence>
<proteinExistence type="predicted"/>
<dbReference type="Proteomes" id="UP001476798">
    <property type="component" value="Unassembled WGS sequence"/>
</dbReference>
<comment type="caution">
    <text evidence="1">The sequence shown here is derived from an EMBL/GenBank/DDBJ whole genome shotgun (WGS) entry which is preliminary data.</text>
</comment>
<accession>A0ABV0N0D6</accession>
<reference evidence="1 2" key="1">
    <citation type="submission" date="2021-06" db="EMBL/GenBank/DDBJ databases">
        <authorList>
            <person name="Palmer J.M."/>
        </authorList>
    </citation>
    <scope>NUCLEOTIDE SEQUENCE [LARGE SCALE GENOMIC DNA]</scope>
    <source>
        <strain evidence="1 2">GA_2019</strain>
        <tissue evidence="1">Muscle</tissue>
    </source>
</reference>
<sequence length="94" mass="10328">RTTDATQVETALQNQTGSMNIKILILQRVRVGTQSADVESYRNQLMFLSSGPVVRRGQRSVPSWADASSISTADLRSGCLVTLFRIKVDILTSD</sequence>
<dbReference type="EMBL" id="JAHRIO010020642">
    <property type="protein sequence ID" value="MEQ2164843.1"/>
    <property type="molecule type" value="Genomic_DNA"/>
</dbReference>
<feature type="non-terminal residue" evidence="1">
    <location>
        <position position="1"/>
    </location>
</feature>
<organism evidence="1 2">
    <name type="scientific">Goodea atripinnis</name>
    <dbReference type="NCBI Taxonomy" id="208336"/>
    <lineage>
        <taxon>Eukaryota</taxon>
        <taxon>Metazoa</taxon>
        <taxon>Chordata</taxon>
        <taxon>Craniata</taxon>
        <taxon>Vertebrata</taxon>
        <taxon>Euteleostomi</taxon>
        <taxon>Actinopterygii</taxon>
        <taxon>Neopterygii</taxon>
        <taxon>Teleostei</taxon>
        <taxon>Neoteleostei</taxon>
        <taxon>Acanthomorphata</taxon>
        <taxon>Ovalentaria</taxon>
        <taxon>Atherinomorphae</taxon>
        <taxon>Cyprinodontiformes</taxon>
        <taxon>Goodeidae</taxon>
        <taxon>Goodea</taxon>
    </lineage>
</organism>
<gene>
    <name evidence="1" type="ORF">GOODEAATRI_010871</name>
</gene>
<evidence type="ECO:0000313" key="1">
    <source>
        <dbReference type="EMBL" id="MEQ2164843.1"/>
    </source>
</evidence>
<name>A0ABV0N0D6_9TELE</name>
<protein>
    <submittedName>
        <fullName evidence="1">Uncharacterized protein</fullName>
    </submittedName>
</protein>
<keyword evidence="2" id="KW-1185">Reference proteome</keyword>